<sequence length="75" mass="8335">SEIIVINNNVNIDIKDPHKIRYQTSTVQLLSHNTSFRLLNPPHPNFQLPGSLSALVHAHVAGSFSKLSESEDSFL</sequence>
<proteinExistence type="predicted"/>
<evidence type="ECO:0000313" key="2">
    <source>
        <dbReference type="Proteomes" id="UP000308953"/>
    </source>
</evidence>
<dbReference type="EMBL" id="QZAV01000085">
    <property type="protein sequence ID" value="THX38928.1"/>
    <property type="molecule type" value="Genomic_DNA"/>
</dbReference>
<feature type="non-terminal residue" evidence="1">
    <location>
        <position position="1"/>
    </location>
</feature>
<protein>
    <submittedName>
        <fullName evidence="1">Uncharacterized protein</fullName>
    </submittedName>
</protein>
<evidence type="ECO:0000313" key="1">
    <source>
        <dbReference type="EMBL" id="THX38928.1"/>
    </source>
</evidence>
<dbReference type="Proteomes" id="UP000308953">
    <property type="component" value="Unassembled WGS sequence"/>
</dbReference>
<comment type="caution">
    <text evidence="1">The sequence shown here is derived from an EMBL/GenBank/DDBJ whole genome shotgun (WGS) entry which is preliminary data.</text>
</comment>
<accession>A0A4V4J865</accession>
<gene>
    <name evidence="1" type="ORF">D6D10_04683</name>
</gene>
<organism evidence="1 2">
    <name type="scientific">Aureobasidium pullulans</name>
    <name type="common">Black yeast</name>
    <name type="synonym">Pullularia pullulans</name>
    <dbReference type="NCBI Taxonomy" id="5580"/>
    <lineage>
        <taxon>Eukaryota</taxon>
        <taxon>Fungi</taxon>
        <taxon>Dikarya</taxon>
        <taxon>Ascomycota</taxon>
        <taxon>Pezizomycotina</taxon>
        <taxon>Dothideomycetes</taxon>
        <taxon>Dothideomycetidae</taxon>
        <taxon>Dothideales</taxon>
        <taxon>Saccotheciaceae</taxon>
        <taxon>Aureobasidium</taxon>
    </lineage>
</organism>
<reference evidence="1 2" key="1">
    <citation type="submission" date="2018-10" db="EMBL/GenBank/DDBJ databases">
        <title>Fifty Aureobasidium pullulans genomes reveal a recombining polyextremotolerant generalist.</title>
        <authorList>
            <person name="Gostincar C."/>
            <person name="Turk M."/>
            <person name="Zajc J."/>
            <person name="Gunde-Cimerman N."/>
        </authorList>
    </citation>
    <scope>NUCLEOTIDE SEQUENCE [LARGE SCALE GENOMIC DNA]</scope>
    <source>
        <strain evidence="1 2">EXF-9785</strain>
    </source>
</reference>
<dbReference type="AlphaFoldDB" id="A0A4V4J865"/>
<name>A0A4V4J865_AURPU</name>